<evidence type="ECO:0000313" key="1">
    <source>
        <dbReference type="EMBL" id="KRR24506.1"/>
    </source>
</evidence>
<comment type="caution">
    <text evidence="1">The sequence shown here is derived from an EMBL/GenBank/DDBJ whole genome shotgun (WGS) entry which is preliminary data.</text>
</comment>
<dbReference type="AlphaFoldDB" id="A0A0R3MXV8"/>
<dbReference type="OrthoDB" id="8222728at2"/>
<gene>
    <name evidence="1" type="ORF">CQ14_31160</name>
</gene>
<dbReference type="RefSeq" id="WP_057858564.1">
    <property type="nucleotide sequence ID" value="NZ_LLYB01000062.1"/>
</dbReference>
<dbReference type="EMBL" id="LLYB01000062">
    <property type="protein sequence ID" value="KRR24506.1"/>
    <property type="molecule type" value="Genomic_DNA"/>
</dbReference>
<evidence type="ECO:0000313" key="2">
    <source>
        <dbReference type="Proteomes" id="UP000051660"/>
    </source>
</evidence>
<reference evidence="1 2" key="1">
    <citation type="submission" date="2014-03" db="EMBL/GenBank/DDBJ databases">
        <title>Bradyrhizobium valentinum sp. nov., isolated from effective nodules of Lupinus mariae-josephae, a lupine endemic of basic-lime soils in Eastern Spain.</title>
        <authorList>
            <person name="Duran D."/>
            <person name="Rey L."/>
            <person name="Navarro A."/>
            <person name="Busquets A."/>
            <person name="Imperial J."/>
            <person name="Ruiz-Argueso T."/>
        </authorList>
    </citation>
    <scope>NUCLEOTIDE SEQUENCE [LARGE SCALE GENOMIC DNA]</scope>
    <source>
        <strain evidence="1 2">CCBAU 23086</strain>
    </source>
</reference>
<organism evidence="1 2">
    <name type="scientific">Bradyrhizobium lablabi</name>
    <dbReference type="NCBI Taxonomy" id="722472"/>
    <lineage>
        <taxon>Bacteria</taxon>
        <taxon>Pseudomonadati</taxon>
        <taxon>Pseudomonadota</taxon>
        <taxon>Alphaproteobacteria</taxon>
        <taxon>Hyphomicrobiales</taxon>
        <taxon>Nitrobacteraceae</taxon>
        <taxon>Bradyrhizobium</taxon>
    </lineage>
</organism>
<accession>A0A0R3MXV8</accession>
<name>A0A0R3MXV8_9BRAD</name>
<sequence>MFGKKKMLRKHETQEVQARFERNEGAGKDIYARIADLKNVPRDNLPDAVFMLFVEAKHRSELIRQSIQERTRYDFNFVGFVDGDLATYLAEDAAHAVRDHVTNPQTFLEAMSEQFPDVHFTIQQQDAVSMVASMIRVQRLEGILEGLRLTGLLNKAPNRRPSARRRTECFSGSTSRPFWCHSGHPRQIQSGSN</sequence>
<dbReference type="Proteomes" id="UP000051660">
    <property type="component" value="Unassembled WGS sequence"/>
</dbReference>
<protein>
    <submittedName>
        <fullName evidence="1">Uncharacterized protein</fullName>
    </submittedName>
</protein>
<proteinExistence type="predicted"/>